<gene>
    <name evidence="2" type="ORF">PR048_007165</name>
</gene>
<organism evidence="2 3">
    <name type="scientific">Dryococelus australis</name>
    <dbReference type="NCBI Taxonomy" id="614101"/>
    <lineage>
        <taxon>Eukaryota</taxon>
        <taxon>Metazoa</taxon>
        <taxon>Ecdysozoa</taxon>
        <taxon>Arthropoda</taxon>
        <taxon>Hexapoda</taxon>
        <taxon>Insecta</taxon>
        <taxon>Pterygota</taxon>
        <taxon>Neoptera</taxon>
        <taxon>Polyneoptera</taxon>
        <taxon>Phasmatodea</taxon>
        <taxon>Verophasmatodea</taxon>
        <taxon>Anareolatae</taxon>
        <taxon>Phasmatidae</taxon>
        <taxon>Eurycanthinae</taxon>
        <taxon>Dryococelus</taxon>
    </lineage>
</organism>
<feature type="compositionally biased region" description="Basic and acidic residues" evidence="1">
    <location>
        <begin position="372"/>
        <end position="384"/>
    </location>
</feature>
<protein>
    <submittedName>
        <fullName evidence="2">Uncharacterized protein</fullName>
    </submittedName>
</protein>
<keyword evidence="3" id="KW-1185">Reference proteome</keyword>
<accession>A0ABQ9ID09</accession>
<sequence length="419" mass="47571">MLDFDILCPQPQLPLVIGRVSTCEDMFLCDWANHNEGLRTCSLYREQPIPACATASLVHKERRTVMEGASKKDVAEIPPFYNTTTKMRLLCQRTHFRRLRFIYNTYMLPSCTVTEDLVAEKTCFQIKKKTGNFSANLLTQLVAYGWRCEKVSGPGHLCYKDGGVPLCQKSLMAINGEWRAVWESECWLHAQKTNNQSTSSLVYNCKATGKGWRSDCPAPIAYLDTPYAICKSILEINGENIRVHAPKVHELSPTKMPSTAEHFRHGPKLLAPQKELGTVWLAAKPLQSLATPHWVKLVWKKKELRTVWLAAKPLQSLATPHWVKLVWKKKELRTVWLAAKPLQSLATPHWVKLVWKKKGNIYTLKRSSAEMQERGKRESLEKTRRPVASSDTTPTCENLGVTQTRPLIEPVCLGGRRAV</sequence>
<evidence type="ECO:0000256" key="1">
    <source>
        <dbReference type="SAM" id="MobiDB-lite"/>
    </source>
</evidence>
<evidence type="ECO:0000313" key="2">
    <source>
        <dbReference type="EMBL" id="KAJ8894511.1"/>
    </source>
</evidence>
<feature type="compositionally biased region" description="Polar residues" evidence="1">
    <location>
        <begin position="389"/>
        <end position="398"/>
    </location>
</feature>
<dbReference type="Proteomes" id="UP001159363">
    <property type="component" value="Chromosome 2"/>
</dbReference>
<evidence type="ECO:0000313" key="3">
    <source>
        <dbReference type="Proteomes" id="UP001159363"/>
    </source>
</evidence>
<dbReference type="EMBL" id="JARBHB010000002">
    <property type="protein sequence ID" value="KAJ8894511.1"/>
    <property type="molecule type" value="Genomic_DNA"/>
</dbReference>
<reference evidence="2 3" key="1">
    <citation type="submission" date="2023-02" db="EMBL/GenBank/DDBJ databases">
        <title>LHISI_Scaffold_Assembly.</title>
        <authorList>
            <person name="Stuart O.P."/>
            <person name="Cleave R."/>
            <person name="Magrath M.J.L."/>
            <person name="Mikheyev A.S."/>
        </authorList>
    </citation>
    <scope>NUCLEOTIDE SEQUENCE [LARGE SCALE GENOMIC DNA]</scope>
    <source>
        <strain evidence="2">Daus_M_001</strain>
        <tissue evidence="2">Leg muscle</tissue>
    </source>
</reference>
<name>A0ABQ9ID09_9NEOP</name>
<comment type="caution">
    <text evidence="2">The sequence shown here is derived from an EMBL/GenBank/DDBJ whole genome shotgun (WGS) entry which is preliminary data.</text>
</comment>
<proteinExistence type="predicted"/>
<feature type="region of interest" description="Disordered" evidence="1">
    <location>
        <begin position="372"/>
        <end position="398"/>
    </location>
</feature>